<keyword evidence="2 7" id="KW-0349">Heme</keyword>
<dbReference type="InterPro" id="IPR010980">
    <property type="entry name" value="Cyt_c/b562"/>
</dbReference>
<evidence type="ECO:0000256" key="2">
    <source>
        <dbReference type="ARBA" id="ARBA00022617"/>
    </source>
</evidence>
<dbReference type="InterPro" id="IPR012127">
    <property type="entry name" value="Cyt_c_prime"/>
</dbReference>
<organism evidence="9 10">
    <name type="scientific">Roseicella aerolata</name>
    <dbReference type="NCBI Taxonomy" id="2883479"/>
    <lineage>
        <taxon>Bacteria</taxon>
        <taxon>Pseudomonadati</taxon>
        <taxon>Pseudomonadota</taxon>
        <taxon>Alphaproteobacteria</taxon>
        <taxon>Acetobacterales</taxon>
        <taxon>Roseomonadaceae</taxon>
        <taxon>Roseicella</taxon>
    </lineage>
</organism>
<name>A0A9X1IA11_9PROT</name>
<dbReference type="GO" id="GO:0005506">
    <property type="term" value="F:iron ion binding"/>
    <property type="evidence" value="ECO:0007669"/>
    <property type="project" value="InterPro"/>
</dbReference>
<feature type="binding site" description="axial binding residue" evidence="6">
    <location>
        <position position="139"/>
    </location>
    <ligand>
        <name>heme c</name>
        <dbReference type="ChEBI" id="CHEBI:61717"/>
    </ligand>
    <ligandPart>
        <name>Fe</name>
        <dbReference type="ChEBI" id="CHEBI:18248"/>
    </ligandPart>
</feature>
<comment type="caution">
    <text evidence="9">The sequence shown here is derived from an EMBL/GenBank/DDBJ whole genome shotgun (WGS) entry which is preliminary data.</text>
</comment>
<keyword evidence="1" id="KW-0813">Transport</keyword>
<keyword evidence="8" id="KW-0732">Signal</keyword>
<evidence type="ECO:0000256" key="1">
    <source>
        <dbReference type="ARBA" id="ARBA00022448"/>
    </source>
</evidence>
<dbReference type="GO" id="GO:0020037">
    <property type="term" value="F:heme binding"/>
    <property type="evidence" value="ECO:0007669"/>
    <property type="project" value="InterPro"/>
</dbReference>
<feature type="chain" id="PRO_5040821181" evidence="8">
    <location>
        <begin position="23"/>
        <end position="145"/>
    </location>
</feature>
<reference evidence="9" key="1">
    <citation type="submission" date="2021-10" db="EMBL/GenBank/DDBJ databases">
        <title>Roseicella aerolatum sp. nov., isolated from aerosols of e-waste dismantling site.</title>
        <authorList>
            <person name="Qin T."/>
        </authorList>
    </citation>
    <scope>NUCLEOTIDE SEQUENCE</scope>
    <source>
        <strain evidence="9">GB24</strain>
    </source>
</reference>
<dbReference type="GO" id="GO:0042597">
    <property type="term" value="C:periplasmic space"/>
    <property type="evidence" value="ECO:0007669"/>
    <property type="project" value="InterPro"/>
</dbReference>
<evidence type="ECO:0000256" key="3">
    <source>
        <dbReference type="ARBA" id="ARBA00022723"/>
    </source>
</evidence>
<evidence type="ECO:0000313" key="9">
    <source>
        <dbReference type="EMBL" id="MCB4820471.1"/>
    </source>
</evidence>
<dbReference type="GO" id="GO:0022900">
    <property type="term" value="P:electron transport chain"/>
    <property type="evidence" value="ECO:0007669"/>
    <property type="project" value="InterPro"/>
</dbReference>
<evidence type="ECO:0000256" key="6">
    <source>
        <dbReference type="PIRSR" id="PIRSR000027-1"/>
    </source>
</evidence>
<keyword evidence="3 6" id="KW-0479">Metal-binding</keyword>
<dbReference type="Proteomes" id="UP001139311">
    <property type="component" value="Unassembled WGS sequence"/>
</dbReference>
<evidence type="ECO:0000256" key="7">
    <source>
        <dbReference type="PIRSR" id="PIRSR000027-2"/>
    </source>
</evidence>
<feature type="signal peptide" evidence="8">
    <location>
        <begin position="1"/>
        <end position="22"/>
    </location>
</feature>
<comment type="PTM">
    <text evidence="7">Binds 1 heme group per subunit.</text>
</comment>
<dbReference type="EMBL" id="JAJAQI010000002">
    <property type="protein sequence ID" value="MCB4820471.1"/>
    <property type="molecule type" value="Genomic_DNA"/>
</dbReference>
<dbReference type="Pfam" id="PF01322">
    <property type="entry name" value="Cytochrom_C_2"/>
    <property type="match status" value="1"/>
</dbReference>
<proteinExistence type="predicted"/>
<dbReference type="GO" id="GO:0009055">
    <property type="term" value="F:electron transfer activity"/>
    <property type="evidence" value="ECO:0007669"/>
    <property type="project" value="InterPro"/>
</dbReference>
<accession>A0A9X1IA11</accession>
<dbReference type="InterPro" id="IPR002321">
    <property type="entry name" value="Cyt_c_II"/>
</dbReference>
<dbReference type="PIRSF" id="PIRSF000027">
    <property type="entry name" value="Cytc_c_prime"/>
    <property type="match status" value="1"/>
</dbReference>
<evidence type="ECO:0000256" key="8">
    <source>
        <dbReference type="SAM" id="SignalP"/>
    </source>
</evidence>
<feature type="binding site" description="covalent" evidence="7">
    <location>
        <position position="138"/>
    </location>
    <ligand>
        <name>heme c</name>
        <dbReference type="ChEBI" id="CHEBI:61717"/>
    </ligand>
</feature>
<dbReference type="SUPFAM" id="SSF47175">
    <property type="entry name" value="Cytochromes"/>
    <property type="match status" value="1"/>
</dbReference>
<dbReference type="RefSeq" id="WP_226603741.1">
    <property type="nucleotide sequence ID" value="NZ_JAJAQI010000002.1"/>
</dbReference>
<evidence type="ECO:0000256" key="4">
    <source>
        <dbReference type="ARBA" id="ARBA00022982"/>
    </source>
</evidence>
<gene>
    <name evidence="9" type="ORF">LHA35_01830</name>
</gene>
<dbReference type="PROSITE" id="PS51009">
    <property type="entry name" value="CYTCII"/>
    <property type="match status" value="1"/>
</dbReference>
<evidence type="ECO:0000256" key="5">
    <source>
        <dbReference type="ARBA" id="ARBA00023004"/>
    </source>
</evidence>
<keyword evidence="4" id="KW-0249">Electron transport</keyword>
<sequence length="145" mass="15338">MMRMRMVLAALGVAALAGTAMAQGNVIAERREGLKRMGAHMEAMKPVADSRGEVKALEPRIDDMIAWFRTMPARFPAGSGTGDTKALPAIWQDFPRFEQANAALLGQLATLKAAAAAGDAAAFATAYSATGPQFCGGCHRPFRGR</sequence>
<evidence type="ECO:0000313" key="10">
    <source>
        <dbReference type="Proteomes" id="UP001139311"/>
    </source>
</evidence>
<protein>
    <submittedName>
        <fullName evidence="9">Cytochrome c</fullName>
    </submittedName>
</protein>
<dbReference type="AlphaFoldDB" id="A0A9X1IA11"/>
<keyword evidence="5 6" id="KW-0408">Iron</keyword>
<keyword evidence="10" id="KW-1185">Reference proteome</keyword>
<feature type="binding site" description="covalent" evidence="7">
    <location>
        <position position="135"/>
    </location>
    <ligand>
        <name>heme c</name>
        <dbReference type="ChEBI" id="CHEBI:61717"/>
    </ligand>
</feature>
<dbReference type="Gene3D" id="1.20.120.10">
    <property type="entry name" value="Cytochrome c/b562"/>
    <property type="match status" value="1"/>
</dbReference>